<dbReference type="SUPFAM" id="SSF53335">
    <property type="entry name" value="S-adenosyl-L-methionine-dependent methyltransferases"/>
    <property type="match status" value="1"/>
</dbReference>
<name>A0AAU4K3E1_9NOCA</name>
<keyword evidence="3 4" id="KW-0949">S-adenosyl-L-methionine</keyword>
<protein>
    <submittedName>
        <fullName evidence="8">TRAM domain-containing protein</fullName>
    </submittedName>
</protein>
<feature type="binding site" evidence="4">
    <location>
        <position position="303"/>
    </location>
    <ligand>
        <name>S-adenosyl-L-methionine</name>
        <dbReference type="ChEBI" id="CHEBI:59789"/>
    </ligand>
</feature>
<dbReference type="AlphaFoldDB" id="A0AAU4K3E1"/>
<dbReference type="Pfam" id="PF01938">
    <property type="entry name" value="TRAM"/>
    <property type="match status" value="1"/>
</dbReference>
<dbReference type="Gene3D" id="2.40.50.1070">
    <property type="match status" value="1"/>
</dbReference>
<feature type="region of interest" description="Disordered" evidence="6">
    <location>
        <begin position="1"/>
        <end position="27"/>
    </location>
</feature>
<keyword evidence="9" id="KW-1185">Reference proteome</keyword>
<dbReference type="PROSITE" id="PS50926">
    <property type="entry name" value="TRAM"/>
    <property type="match status" value="1"/>
</dbReference>
<dbReference type="PANTHER" id="PTHR11061:SF30">
    <property type="entry name" value="TRNA (URACIL(54)-C(5))-METHYLTRANSFERASE"/>
    <property type="match status" value="1"/>
</dbReference>
<dbReference type="InterPro" id="IPR002792">
    <property type="entry name" value="TRAM_dom"/>
</dbReference>
<evidence type="ECO:0000256" key="4">
    <source>
        <dbReference type="PROSITE-ProRule" id="PRU01024"/>
    </source>
</evidence>
<dbReference type="PROSITE" id="PS01230">
    <property type="entry name" value="TRMA_1"/>
    <property type="match status" value="1"/>
</dbReference>
<dbReference type="InterPro" id="IPR010280">
    <property type="entry name" value="U5_MeTrfase_fam"/>
</dbReference>
<evidence type="ECO:0000313" key="8">
    <source>
        <dbReference type="EMBL" id="WUM20543.1"/>
    </source>
</evidence>
<dbReference type="Proteomes" id="UP001432128">
    <property type="component" value="Chromosome"/>
</dbReference>
<feature type="domain" description="TRAM" evidence="7">
    <location>
        <begin position="9"/>
        <end position="68"/>
    </location>
</feature>
<dbReference type="InterPro" id="IPR029063">
    <property type="entry name" value="SAM-dependent_MTases_sf"/>
</dbReference>
<reference evidence="8 9" key="1">
    <citation type="submission" date="2022-10" db="EMBL/GenBank/DDBJ databases">
        <title>The complete genomes of actinobacterial strains from the NBC collection.</title>
        <authorList>
            <person name="Joergensen T.S."/>
            <person name="Alvarez Arevalo M."/>
            <person name="Sterndorff E.B."/>
            <person name="Faurdal D."/>
            <person name="Vuksanovic O."/>
            <person name="Mourched A.-S."/>
            <person name="Charusanti P."/>
            <person name="Shaw S."/>
            <person name="Blin K."/>
            <person name="Weber T."/>
        </authorList>
    </citation>
    <scope>NUCLEOTIDE SEQUENCE [LARGE SCALE GENOMIC DNA]</scope>
    <source>
        <strain evidence="8 9">NBC_00319</strain>
    </source>
</reference>
<dbReference type="GO" id="GO:0070041">
    <property type="term" value="F:rRNA (uridine-C5-)-methyltransferase activity"/>
    <property type="evidence" value="ECO:0007669"/>
    <property type="project" value="TreeGrafter"/>
</dbReference>
<feature type="compositionally biased region" description="Basic and acidic residues" evidence="6">
    <location>
        <begin position="14"/>
        <end position="23"/>
    </location>
</feature>
<gene>
    <name evidence="8" type="ORF">OG579_01460</name>
</gene>
<comment type="similarity">
    <text evidence="4">Belongs to the class I-like SAM-binding methyltransferase superfamily. RNA M5U methyltransferase family.</text>
</comment>
<feature type="active site" evidence="5">
    <location>
        <position position="396"/>
    </location>
</feature>
<dbReference type="InterPro" id="IPR030390">
    <property type="entry name" value="MeTrfase_TrmA_AS"/>
</dbReference>
<proteinExistence type="inferred from homology"/>
<dbReference type="GO" id="GO:0070475">
    <property type="term" value="P:rRNA base methylation"/>
    <property type="evidence" value="ECO:0007669"/>
    <property type="project" value="TreeGrafter"/>
</dbReference>
<organism evidence="8 9">
    <name type="scientific">Williamsia herbipolensis</name>
    <dbReference type="NCBI Taxonomy" id="1603258"/>
    <lineage>
        <taxon>Bacteria</taxon>
        <taxon>Bacillati</taxon>
        <taxon>Actinomycetota</taxon>
        <taxon>Actinomycetes</taxon>
        <taxon>Mycobacteriales</taxon>
        <taxon>Nocardiaceae</taxon>
        <taxon>Williamsia</taxon>
    </lineage>
</organism>
<accession>A0AAU4K3E1</accession>
<evidence type="ECO:0000256" key="1">
    <source>
        <dbReference type="ARBA" id="ARBA00022603"/>
    </source>
</evidence>
<dbReference type="EMBL" id="CP108021">
    <property type="protein sequence ID" value="WUM20543.1"/>
    <property type="molecule type" value="Genomic_DNA"/>
</dbReference>
<keyword evidence="2 4" id="KW-0808">Transferase</keyword>
<evidence type="ECO:0000259" key="7">
    <source>
        <dbReference type="PROSITE" id="PS50926"/>
    </source>
</evidence>
<evidence type="ECO:0000256" key="6">
    <source>
        <dbReference type="SAM" id="MobiDB-lite"/>
    </source>
</evidence>
<evidence type="ECO:0000256" key="3">
    <source>
        <dbReference type="ARBA" id="ARBA00022691"/>
    </source>
</evidence>
<dbReference type="KEGG" id="whr:OG579_01460"/>
<dbReference type="InterPro" id="IPR012340">
    <property type="entry name" value="NA-bd_OB-fold"/>
</dbReference>
<evidence type="ECO:0000256" key="5">
    <source>
        <dbReference type="PROSITE-ProRule" id="PRU10015"/>
    </source>
</evidence>
<feature type="binding site" evidence="4">
    <location>
        <position position="369"/>
    </location>
    <ligand>
        <name>S-adenosyl-L-methionine</name>
        <dbReference type="ChEBI" id="CHEBI:59789"/>
    </ligand>
</feature>
<dbReference type="PROSITE" id="PS51687">
    <property type="entry name" value="SAM_MT_RNA_M5U"/>
    <property type="match status" value="1"/>
</dbReference>
<feature type="binding site" evidence="4">
    <location>
        <position position="272"/>
    </location>
    <ligand>
        <name>S-adenosyl-L-methionine</name>
        <dbReference type="ChEBI" id="CHEBI:59789"/>
    </ligand>
</feature>
<dbReference type="RefSeq" id="WP_328857819.1">
    <property type="nucleotide sequence ID" value="NZ_CP108021.1"/>
</dbReference>
<feature type="active site" description="Nucleophile" evidence="4">
    <location>
        <position position="396"/>
    </location>
</feature>
<sequence length="452" mass="46824">MSARPAESGGWTGSRRELTDLRPAHGGAMVGRDEGRAVFVRGALPGERVLVEVTEDRHRSYCHAVVVEVVEPSAHRIDPVCAAAAAGAGCCDLSFATDDHARDIKATVLREQLERLGGWSADALRAAGVDAVGVASLGAPTHWRTRVRMPVDAAGVVGVHAPASDAVVTGARCAQPIVGLLDGLDAHSWTPGAEVVAVAGDDGVMHLTELVMSPATPARGRSGRGRDDRRGRAQRARAGRSVTRETVVAGSDTAVHRVGGRTWLLPVTGFWQAHRSAPTRYGELVAEMAARHAPTATSAWDLYGGVGVFAGALCDAIDTLTSVVVVEADAAATAAARATYADDDRVAVYRGPVDAALANLPAPDVVVADPPRSGAGRSVVEGICAAAPALVVHVGCDAATFARDLGTYRELGYRPVELVGLDAFPLTHHVEAIAALVPDPTLGSGRSDEPLP</sequence>
<dbReference type="Gene3D" id="3.40.50.150">
    <property type="entry name" value="Vaccinia Virus protein VP39"/>
    <property type="match status" value="1"/>
</dbReference>
<feature type="region of interest" description="Disordered" evidence="6">
    <location>
        <begin position="211"/>
        <end position="242"/>
    </location>
</feature>
<evidence type="ECO:0000256" key="2">
    <source>
        <dbReference type="ARBA" id="ARBA00022679"/>
    </source>
</evidence>
<dbReference type="PANTHER" id="PTHR11061">
    <property type="entry name" value="RNA M5U METHYLTRANSFERASE"/>
    <property type="match status" value="1"/>
</dbReference>
<evidence type="ECO:0000313" key="9">
    <source>
        <dbReference type="Proteomes" id="UP001432128"/>
    </source>
</evidence>
<keyword evidence="1 4" id="KW-0489">Methyltransferase</keyword>
<feature type="binding site" evidence="4">
    <location>
        <position position="327"/>
    </location>
    <ligand>
        <name>S-adenosyl-L-methionine</name>
        <dbReference type="ChEBI" id="CHEBI:59789"/>
    </ligand>
</feature>
<dbReference type="SUPFAM" id="SSF50249">
    <property type="entry name" value="Nucleic acid-binding proteins"/>
    <property type="match status" value="1"/>
</dbReference>
<dbReference type="Gene3D" id="2.40.50.140">
    <property type="entry name" value="Nucleic acid-binding proteins"/>
    <property type="match status" value="1"/>
</dbReference>